<keyword evidence="1 4" id="KW-0808">Transferase</keyword>
<dbReference type="EMBL" id="JADIMJ010000108">
    <property type="protein sequence ID" value="MBO8454478.1"/>
    <property type="molecule type" value="Genomic_DNA"/>
</dbReference>
<dbReference type="InterPro" id="IPR029044">
    <property type="entry name" value="Nucleotide-diphossugar_trans"/>
</dbReference>
<dbReference type="InterPro" id="IPR005835">
    <property type="entry name" value="NTP_transferase_dom"/>
</dbReference>
<dbReference type="PANTHER" id="PTHR43584">
    <property type="entry name" value="NUCLEOTIDYL TRANSFERASE"/>
    <property type="match status" value="1"/>
</dbReference>
<name>A0A940IGY5_9BACT</name>
<reference evidence="4" key="1">
    <citation type="submission" date="2020-10" db="EMBL/GenBank/DDBJ databases">
        <authorList>
            <person name="Gilroy R."/>
        </authorList>
    </citation>
    <scope>NUCLEOTIDE SEQUENCE</scope>
    <source>
        <strain evidence="4">F1-3629</strain>
    </source>
</reference>
<reference evidence="4" key="2">
    <citation type="journal article" date="2021" name="PeerJ">
        <title>Extensive microbial diversity within the chicken gut microbiome revealed by metagenomics and culture.</title>
        <authorList>
            <person name="Gilroy R."/>
            <person name="Ravi A."/>
            <person name="Getino M."/>
            <person name="Pursley I."/>
            <person name="Horton D.L."/>
            <person name="Alikhan N.F."/>
            <person name="Baker D."/>
            <person name="Gharbi K."/>
            <person name="Hall N."/>
            <person name="Watson M."/>
            <person name="Adriaenssens E.M."/>
            <person name="Foster-Nyarko E."/>
            <person name="Jarju S."/>
            <person name="Secka A."/>
            <person name="Antonio M."/>
            <person name="Oren A."/>
            <person name="Chaudhuri R.R."/>
            <person name="La Ragione R."/>
            <person name="Hildebrand F."/>
            <person name="Pallen M.J."/>
        </authorList>
    </citation>
    <scope>NUCLEOTIDE SEQUENCE</scope>
    <source>
        <strain evidence="4">F1-3629</strain>
    </source>
</reference>
<evidence type="ECO:0000256" key="2">
    <source>
        <dbReference type="ARBA" id="ARBA00022695"/>
    </source>
</evidence>
<comment type="caution">
    <text evidence="4">The sequence shown here is derived from an EMBL/GenBank/DDBJ whole genome shotgun (WGS) entry which is preliminary data.</text>
</comment>
<keyword evidence="2" id="KW-0548">Nucleotidyltransferase</keyword>
<organism evidence="4 5">
    <name type="scientific">Candidatus Cryptobacteroides gallistercoris</name>
    <dbReference type="NCBI Taxonomy" id="2840765"/>
    <lineage>
        <taxon>Bacteria</taxon>
        <taxon>Pseudomonadati</taxon>
        <taxon>Bacteroidota</taxon>
        <taxon>Bacteroidia</taxon>
        <taxon>Bacteroidales</taxon>
        <taxon>Candidatus Cryptobacteroides</taxon>
    </lineage>
</organism>
<proteinExistence type="predicted"/>
<protein>
    <submittedName>
        <fullName evidence="4">NTP transferase domain-containing protein</fullName>
    </submittedName>
</protein>
<evidence type="ECO:0000313" key="4">
    <source>
        <dbReference type="EMBL" id="MBO8454478.1"/>
    </source>
</evidence>
<dbReference type="PANTHER" id="PTHR43584:SF8">
    <property type="entry name" value="N-ACETYLMURAMATE ALPHA-1-PHOSPHATE URIDYLYLTRANSFERASE"/>
    <property type="match status" value="1"/>
</dbReference>
<dbReference type="InterPro" id="IPR050065">
    <property type="entry name" value="GlmU-like"/>
</dbReference>
<dbReference type="Gene3D" id="3.90.550.10">
    <property type="entry name" value="Spore Coat Polysaccharide Biosynthesis Protein SpsA, Chain A"/>
    <property type="match status" value="1"/>
</dbReference>
<feature type="domain" description="Nucleotidyl transferase" evidence="3">
    <location>
        <begin position="2"/>
        <end position="129"/>
    </location>
</feature>
<dbReference type="Proteomes" id="UP000771749">
    <property type="component" value="Unassembled WGS sequence"/>
</dbReference>
<dbReference type="GO" id="GO:0016779">
    <property type="term" value="F:nucleotidyltransferase activity"/>
    <property type="evidence" value="ECO:0007669"/>
    <property type="project" value="UniProtKB-KW"/>
</dbReference>
<sequence length="259" mass="28432">MKAMIFAAGLGTRLRPLTDTLPKALVPLCGKPLLYHVVQRLISAGFDDIVINVHHFADKIEDYLKSENDFGVSLSVSDERDLLRDTGGGLMHARKYLEAPGTGFLVHNVDIISDADLGALVAGCRPDALATLLVSDRKTSRYLLFNDGMRLVGWTNVSTGEVRTPFPGLDVRSCRHLAFSGIHYVSSDIFRQIDRMNSESETSGKGRAFGECFPIMDFYLRAAAACPIYGTEAKGLHIADVGKVQSLREIESFLGQERP</sequence>
<evidence type="ECO:0000259" key="3">
    <source>
        <dbReference type="Pfam" id="PF00483"/>
    </source>
</evidence>
<evidence type="ECO:0000313" key="5">
    <source>
        <dbReference type="Proteomes" id="UP000771749"/>
    </source>
</evidence>
<dbReference type="SUPFAM" id="SSF53448">
    <property type="entry name" value="Nucleotide-diphospho-sugar transferases"/>
    <property type="match status" value="1"/>
</dbReference>
<accession>A0A940IGY5</accession>
<dbReference type="Pfam" id="PF00483">
    <property type="entry name" value="NTP_transferase"/>
    <property type="match status" value="1"/>
</dbReference>
<dbReference type="AlphaFoldDB" id="A0A940IGY5"/>
<evidence type="ECO:0000256" key="1">
    <source>
        <dbReference type="ARBA" id="ARBA00022679"/>
    </source>
</evidence>
<gene>
    <name evidence="4" type="ORF">IAC07_07150</name>
</gene>